<feature type="region of interest" description="Disordered" evidence="1">
    <location>
        <begin position="1"/>
        <end position="61"/>
    </location>
</feature>
<evidence type="ECO:0000256" key="1">
    <source>
        <dbReference type="SAM" id="MobiDB-lite"/>
    </source>
</evidence>
<dbReference type="Proteomes" id="UP000019491">
    <property type="component" value="Unassembled WGS sequence"/>
</dbReference>
<evidence type="ECO:0000313" key="3">
    <source>
        <dbReference type="Proteomes" id="UP000019491"/>
    </source>
</evidence>
<protein>
    <submittedName>
        <fullName evidence="2">Uncharacterized protein</fullName>
    </submittedName>
</protein>
<organism evidence="2 3">
    <name type="scientific">Rhodococcus wratislaviensis NBRC 100605</name>
    <dbReference type="NCBI Taxonomy" id="1219028"/>
    <lineage>
        <taxon>Bacteria</taxon>
        <taxon>Bacillati</taxon>
        <taxon>Actinomycetota</taxon>
        <taxon>Actinomycetes</taxon>
        <taxon>Mycobacteriales</taxon>
        <taxon>Nocardiaceae</taxon>
        <taxon>Rhodococcus</taxon>
    </lineage>
</organism>
<proteinExistence type="predicted"/>
<dbReference type="EMBL" id="BAWF01000035">
    <property type="protein sequence ID" value="GAF46974.1"/>
    <property type="molecule type" value="Genomic_DNA"/>
</dbReference>
<dbReference type="AlphaFoldDB" id="X0PUV7"/>
<keyword evidence="3" id="KW-1185">Reference proteome</keyword>
<comment type="caution">
    <text evidence="2">The sequence shown here is derived from an EMBL/GenBank/DDBJ whole genome shotgun (WGS) entry which is preliminary data.</text>
</comment>
<evidence type="ECO:0000313" key="2">
    <source>
        <dbReference type="EMBL" id="GAF46974.1"/>
    </source>
</evidence>
<accession>X0PUV7</accession>
<reference evidence="2 3" key="1">
    <citation type="submission" date="2014-02" db="EMBL/GenBank/DDBJ databases">
        <title>Whole genome shotgun sequence of Rhodococcus wratislaviensis NBRC 100605.</title>
        <authorList>
            <person name="Hosoyama A."/>
            <person name="Tsuchikane K."/>
            <person name="Yoshida I."/>
            <person name="Ohji S."/>
            <person name="Ichikawa N."/>
            <person name="Yamazoe A."/>
            <person name="Fujita N."/>
        </authorList>
    </citation>
    <scope>NUCLEOTIDE SEQUENCE [LARGE SCALE GENOMIC DNA]</scope>
    <source>
        <strain evidence="2 3">NBRC 100605</strain>
    </source>
</reference>
<name>X0PUV7_RHOWR</name>
<sequence>MPAVWLPISKPNPGPPTARQLGSRRGPVEKRSGRHVKTATSRVVDRRKGPARALPITAPDM</sequence>
<gene>
    <name evidence="2" type="ORF">RW1_035_01210</name>
</gene>